<gene>
    <name evidence="6" type="ORF">J8273_8547</name>
</gene>
<feature type="region of interest" description="Disordered" evidence="4">
    <location>
        <begin position="370"/>
        <end position="395"/>
    </location>
</feature>
<dbReference type="AlphaFoldDB" id="A0A8J6AZT7"/>
<dbReference type="GO" id="GO:0008270">
    <property type="term" value="F:zinc ion binding"/>
    <property type="evidence" value="ECO:0007669"/>
    <property type="project" value="UniProtKB-KW"/>
</dbReference>
<evidence type="ECO:0000313" key="7">
    <source>
        <dbReference type="Proteomes" id="UP000717585"/>
    </source>
</evidence>
<keyword evidence="1" id="KW-0479">Metal-binding</keyword>
<feature type="domain" description="Zinc finger PHD-type" evidence="5">
    <location>
        <begin position="210"/>
        <end position="272"/>
    </location>
</feature>
<dbReference type="InterPro" id="IPR013083">
    <property type="entry name" value="Znf_RING/FYVE/PHD"/>
</dbReference>
<proteinExistence type="predicted"/>
<evidence type="ECO:0000256" key="2">
    <source>
        <dbReference type="ARBA" id="ARBA00022771"/>
    </source>
</evidence>
<keyword evidence="7" id="KW-1185">Reference proteome</keyword>
<protein>
    <recommendedName>
        <fullName evidence="5">Zinc finger PHD-type domain-containing protein</fullName>
    </recommendedName>
</protein>
<evidence type="ECO:0000313" key="6">
    <source>
        <dbReference type="EMBL" id="KAG9389864.1"/>
    </source>
</evidence>
<evidence type="ECO:0000256" key="3">
    <source>
        <dbReference type="ARBA" id="ARBA00022833"/>
    </source>
</evidence>
<dbReference type="InterPro" id="IPR001965">
    <property type="entry name" value="Znf_PHD"/>
</dbReference>
<evidence type="ECO:0000259" key="5">
    <source>
        <dbReference type="SMART" id="SM00249"/>
    </source>
</evidence>
<comment type="caution">
    <text evidence="6">The sequence shown here is derived from an EMBL/GenBank/DDBJ whole genome shotgun (WGS) entry which is preliminary data.</text>
</comment>
<sequence length="395" mass="44736">MEKTQKREILIAIAKEVFYFQRDCAQAMPVAVSEVCWAILPDDIRALYKKKQAMACSLRHALIHALDGLAPSSYQINTEGKVKGVFLKDFGEINLSRLQDNLQAASGTTSTVVWQPPVSRYISIPFQTYSKKKDKRARKQSQPAPQSVVTVRDNLASEHRQREAAHIDQVASQFSTCVAQATALIQTGMNRRHALDNFTYQQLRNSLRMCCGVCHDPMNLLLKIEDDNSLQCQQCERYFHYSCVSGYLEERMAYPASNRADKQKISICDDCKAINGNDECFHRTPPTETTQAADCGRSIKDGPSMLCYFCSNWFCPDHIADTVFDTGTDMLKRPSRRVPVCVNCFPRIQRGQRQFNGEYTNAARAITEPLTLADDEARDDVSIREEVSDEEDDQE</sequence>
<reference evidence="6" key="1">
    <citation type="submission" date="2021-05" db="EMBL/GenBank/DDBJ databases">
        <title>A free-living protist that lacks canonical eukaryotic 1 DNA replication and segregation systems.</title>
        <authorList>
            <person name="Salas-Leiva D.E."/>
            <person name="Tromer E.C."/>
            <person name="Curtis B.A."/>
            <person name="Jerlstrom-Hultqvist J."/>
            <person name="Kolisko M."/>
            <person name="Yi Z."/>
            <person name="Salas-Leiva J.S."/>
            <person name="Gallot-Lavallee L."/>
            <person name="Kops G.J.P.L."/>
            <person name="Archibald J.M."/>
            <person name="Simpson A.G.B."/>
            <person name="Roger A.J."/>
        </authorList>
    </citation>
    <scope>NUCLEOTIDE SEQUENCE</scope>
    <source>
        <strain evidence="6">BICM</strain>
    </source>
</reference>
<name>A0A8J6AZT7_9EUKA</name>
<keyword evidence="2" id="KW-0863">Zinc-finger</keyword>
<keyword evidence="3" id="KW-0862">Zinc</keyword>
<organism evidence="6 7">
    <name type="scientific">Carpediemonas membranifera</name>
    <dbReference type="NCBI Taxonomy" id="201153"/>
    <lineage>
        <taxon>Eukaryota</taxon>
        <taxon>Metamonada</taxon>
        <taxon>Carpediemonas-like organisms</taxon>
        <taxon>Carpediemonas</taxon>
    </lineage>
</organism>
<dbReference type="SMART" id="SM00249">
    <property type="entry name" value="PHD"/>
    <property type="match status" value="1"/>
</dbReference>
<evidence type="ECO:0000256" key="4">
    <source>
        <dbReference type="SAM" id="MobiDB-lite"/>
    </source>
</evidence>
<dbReference type="Proteomes" id="UP000717585">
    <property type="component" value="Unassembled WGS sequence"/>
</dbReference>
<dbReference type="Gene3D" id="3.30.40.10">
    <property type="entry name" value="Zinc/RING finger domain, C3HC4 (zinc finger)"/>
    <property type="match status" value="1"/>
</dbReference>
<evidence type="ECO:0000256" key="1">
    <source>
        <dbReference type="ARBA" id="ARBA00022723"/>
    </source>
</evidence>
<dbReference type="EMBL" id="JAHDYR010000067">
    <property type="protein sequence ID" value="KAG9389864.1"/>
    <property type="molecule type" value="Genomic_DNA"/>
</dbReference>
<accession>A0A8J6AZT7</accession>